<dbReference type="Proteomes" id="UP001324115">
    <property type="component" value="Unassembled WGS sequence"/>
</dbReference>
<proteinExistence type="predicted"/>
<evidence type="ECO:0000256" key="4">
    <source>
        <dbReference type="ARBA" id="ARBA00023163"/>
    </source>
</evidence>
<dbReference type="GO" id="GO:0003677">
    <property type="term" value="F:DNA binding"/>
    <property type="evidence" value="ECO:0007669"/>
    <property type="project" value="UniProtKB-KW"/>
</dbReference>
<dbReference type="PANTHER" id="PTHR47999">
    <property type="entry name" value="TRANSCRIPTION FACTOR MYB8-RELATED-RELATED"/>
    <property type="match status" value="1"/>
</dbReference>
<evidence type="ECO:0000313" key="9">
    <source>
        <dbReference type="Proteomes" id="UP001324115"/>
    </source>
</evidence>
<reference evidence="8 9" key="1">
    <citation type="journal article" date="2023" name="G3 (Bethesda)">
        <title>A haplotype-resolved chromosome-scale genome for Quercus rubra L. provides insights into the genetics of adaptive traits for red oak species.</title>
        <authorList>
            <person name="Kapoor B."/>
            <person name="Jenkins J."/>
            <person name="Schmutz J."/>
            <person name="Zhebentyayeva T."/>
            <person name="Kuelheim C."/>
            <person name="Coggeshall M."/>
            <person name="Heim C."/>
            <person name="Lasky J.R."/>
            <person name="Leites L."/>
            <person name="Islam-Faridi N."/>
            <person name="Romero-Severson J."/>
            <person name="DeLeo V.L."/>
            <person name="Lucas S.M."/>
            <person name="Lazic D."/>
            <person name="Gailing O."/>
            <person name="Carlson J."/>
            <person name="Staton M."/>
        </authorList>
    </citation>
    <scope>NUCLEOTIDE SEQUENCE [LARGE SCALE GENOMIC DNA]</scope>
    <source>
        <strain evidence="8">Pseudo-F2</strain>
    </source>
</reference>
<keyword evidence="3" id="KW-0238">DNA-binding</keyword>
<evidence type="ECO:0000256" key="5">
    <source>
        <dbReference type="ARBA" id="ARBA00023242"/>
    </source>
</evidence>
<organism evidence="8 9">
    <name type="scientific">Quercus rubra</name>
    <name type="common">Northern red oak</name>
    <name type="synonym">Quercus borealis</name>
    <dbReference type="NCBI Taxonomy" id="3512"/>
    <lineage>
        <taxon>Eukaryota</taxon>
        <taxon>Viridiplantae</taxon>
        <taxon>Streptophyta</taxon>
        <taxon>Embryophyta</taxon>
        <taxon>Tracheophyta</taxon>
        <taxon>Spermatophyta</taxon>
        <taxon>Magnoliopsida</taxon>
        <taxon>eudicotyledons</taxon>
        <taxon>Gunneridae</taxon>
        <taxon>Pentapetalae</taxon>
        <taxon>rosids</taxon>
        <taxon>fabids</taxon>
        <taxon>Fagales</taxon>
        <taxon>Fagaceae</taxon>
        <taxon>Quercus</taxon>
    </lineage>
</organism>
<feature type="domain" description="Myb-like" evidence="6">
    <location>
        <begin position="98"/>
        <end position="148"/>
    </location>
</feature>
<dbReference type="InterPro" id="IPR001005">
    <property type="entry name" value="SANT/Myb"/>
</dbReference>
<feature type="domain" description="HTH myb-type" evidence="7">
    <location>
        <begin position="45"/>
        <end position="97"/>
    </location>
</feature>
<keyword evidence="5" id="KW-0539">Nucleus</keyword>
<dbReference type="PANTHER" id="PTHR47999:SF109">
    <property type="entry name" value="TRANSCRIPTION FACTOR MYB15-LIKE"/>
    <property type="match status" value="1"/>
</dbReference>
<dbReference type="CDD" id="cd00167">
    <property type="entry name" value="SANT"/>
    <property type="match status" value="2"/>
</dbReference>
<evidence type="ECO:0000259" key="7">
    <source>
        <dbReference type="PROSITE" id="PS51294"/>
    </source>
</evidence>
<dbReference type="EMBL" id="JAXUIC010000006">
    <property type="protein sequence ID" value="KAK4586553.1"/>
    <property type="molecule type" value="Genomic_DNA"/>
</dbReference>
<evidence type="ECO:0000256" key="3">
    <source>
        <dbReference type="ARBA" id="ARBA00023125"/>
    </source>
</evidence>
<keyword evidence="4" id="KW-0804">Transcription</keyword>
<accession>A0AAN7ILY7</accession>
<dbReference type="InterPro" id="IPR009057">
    <property type="entry name" value="Homeodomain-like_sf"/>
</dbReference>
<dbReference type="SMART" id="SM00717">
    <property type="entry name" value="SANT"/>
    <property type="match status" value="2"/>
</dbReference>
<evidence type="ECO:0000313" key="8">
    <source>
        <dbReference type="EMBL" id="KAK4586553.1"/>
    </source>
</evidence>
<dbReference type="PROSITE" id="PS50090">
    <property type="entry name" value="MYB_LIKE"/>
    <property type="match status" value="2"/>
</dbReference>
<keyword evidence="9" id="KW-1185">Reference proteome</keyword>
<dbReference type="Pfam" id="PF00249">
    <property type="entry name" value="Myb_DNA-binding"/>
    <property type="match status" value="2"/>
</dbReference>
<feature type="domain" description="HTH myb-type" evidence="7">
    <location>
        <begin position="98"/>
        <end position="152"/>
    </location>
</feature>
<dbReference type="InterPro" id="IPR015495">
    <property type="entry name" value="Myb_TF_plants"/>
</dbReference>
<evidence type="ECO:0000256" key="1">
    <source>
        <dbReference type="ARBA" id="ARBA00004123"/>
    </source>
</evidence>
<feature type="domain" description="Myb-like" evidence="6">
    <location>
        <begin position="45"/>
        <end position="97"/>
    </location>
</feature>
<dbReference type="InterPro" id="IPR017930">
    <property type="entry name" value="Myb_dom"/>
</dbReference>
<dbReference type="FunFam" id="1.10.10.60:FF:000121">
    <property type="entry name" value="Myb transcription factor"/>
    <property type="match status" value="1"/>
</dbReference>
<dbReference type="AlphaFoldDB" id="A0AAN7ILY7"/>
<keyword evidence="2" id="KW-0805">Transcription regulation</keyword>
<sequence>MSISLASLSSSLPINFTDYNPAESSLSFSFSLESTEMGRAPCCEKVGLKKGRWTVQEDEILTNYIQANGEGSWRTLPKNAGLLRCGKSCRLRWINYLRADLKRGNITPEEEETIVKLHTVLGNRWSLIAGNLPGRTDNEIKNYWNSHLSRKLYSFTKSTNESLSTVINMAATRKRRDGRCRIRRLATKKHKNTASNIVGMSLLQSGTTATDDEVLDPTAQEKARVPGCTFVGQAGKNPMMGLVGSGGPEQQGEAKRGPGVHGSCMDTTVIILGQAGPNKEIQNSEAVLSPSQKRENEGLGPYEWFDGEIMHPGYVLESGVVNTGGTVAQKEQRENGVLGINSEEERVNNRALKTEKETTSEEKESSVISSNIVDGEWNTCSSSINSCFDYEWLDWDWVGGAECHNQYELWDEGENMLACLWGTGKGRLILSISHKMCKKEIVFSHCCRIINKYSGIIFPPLTSLLCNGDIM</sequence>
<comment type="caution">
    <text evidence="8">The sequence shown here is derived from an EMBL/GenBank/DDBJ whole genome shotgun (WGS) entry which is preliminary data.</text>
</comment>
<comment type="subcellular location">
    <subcellularLocation>
        <location evidence="1">Nucleus</location>
    </subcellularLocation>
</comment>
<dbReference type="SUPFAM" id="SSF46689">
    <property type="entry name" value="Homeodomain-like"/>
    <property type="match status" value="1"/>
</dbReference>
<evidence type="ECO:0000256" key="2">
    <source>
        <dbReference type="ARBA" id="ARBA00023015"/>
    </source>
</evidence>
<dbReference type="PROSITE" id="PS51294">
    <property type="entry name" value="HTH_MYB"/>
    <property type="match status" value="2"/>
</dbReference>
<name>A0AAN7ILY7_QUERU</name>
<dbReference type="Gene3D" id="1.10.10.60">
    <property type="entry name" value="Homeodomain-like"/>
    <property type="match status" value="2"/>
</dbReference>
<dbReference type="GO" id="GO:0005634">
    <property type="term" value="C:nucleus"/>
    <property type="evidence" value="ECO:0007669"/>
    <property type="project" value="UniProtKB-SubCell"/>
</dbReference>
<protein>
    <submittedName>
        <fullName evidence="8">Uncharacterized protein</fullName>
    </submittedName>
</protein>
<gene>
    <name evidence="8" type="ORF">RGQ29_023627</name>
</gene>
<evidence type="ECO:0000259" key="6">
    <source>
        <dbReference type="PROSITE" id="PS50090"/>
    </source>
</evidence>